<keyword evidence="6" id="KW-0145">Chemotaxis</keyword>
<evidence type="ECO:0000256" key="8">
    <source>
        <dbReference type="ARBA" id="ARBA00023136"/>
    </source>
</evidence>
<dbReference type="GO" id="GO:0006935">
    <property type="term" value="P:chemotaxis"/>
    <property type="evidence" value="ECO:0007669"/>
    <property type="project" value="UniProtKB-KW"/>
</dbReference>
<evidence type="ECO:0000313" key="14">
    <source>
        <dbReference type="EMBL" id="PYE85497.1"/>
    </source>
</evidence>
<dbReference type="Pfam" id="PF14842">
    <property type="entry name" value="FliG_N"/>
    <property type="match status" value="1"/>
</dbReference>
<evidence type="ECO:0000259" key="13">
    <source>
        <dbReference type="Pfam" id="PF14842"/>
    </source>
</evidence>
<evidence type="ECO:0000256" key="9">
    <source>
        <dbReference type="ARBA" id="ARBA00023143"/>
    </source>
</evidence>
<evidence type="ECO:0000256" key="4">
    <source>
        <dbReference type="ARBA" id="ARBA00021870"/>
    </source>
</evidence>
<proteinExistence type="inferred from homology"/>
<keyword evidence="15" id="KW-1185">Reference proteome</keyword>
<dbReference type="InterPro" id="IPR011002">
    <property type="entry name" value="FliG_a-hlx"/>
</dbReference>
<keyword evidence="14" id="KW-0966">Cell projection</keyword>
<evidence type="ECO:0000256" key="5">
    <source>
        <dbReference type="ARBA" id="ARBA00022475"/>
    </source>
</evidence>
<dbReference type="RefSeq" id="WP_110812551.1">
    <property type="nucleotide sequence ID" value="NZ_QJTE01000001.1"/>
</dbReference>
<evidence type="ECO:0000256" key="1">
    <source>
        <dbReference type="ARBA" id="ARBA00004117"/>
    </source>
</evidence>
<evidence type="ECO:0000259" key="12">
    <source>
        <dbReference type="Pfam" id="PF14841"/>
    </source>
</evidence>
<dbReference type="GO" id="GO:0003774">
    <property type="term" value="F:cytoskeletal motor activity"/>
    <property type="evidence" value="ECO:0007669"/>
    <property type="project" value="InterPro"/>
</dbReference>
<dbReference type="PANTHER" id="PTHR30534:SF0">
    <property type="entry name" value="FLAGELLAR MOTOR SWITCH PROTEIN FLIG"/>
    <property type="match status" value="1"/>
</dbReference>
<feature type="domain" description="Flagellar motor switch protein FliG middle" evidence="12">
    <location>
        <begin position="122"/>
        <end position="188"/>
    </location>
</feature>
<accession>A0A318T0B5</accession>
<dbReference type="InterPro" id="IPR032779">
    <property type="entry name" value="FliG_M"/>
</dbReference>
<dbReference type="Proteomes" id="UP000248311">
    <property type="component" value="Unassembled WGS sequence"/>
</dbReference>
<evidence type="ECO:0000256" key="3">
    <source>
        <dbReference type="ARBA" id="ARBA00010299"/>
    </source>
</evidence>
<dbReference type="Pfam" id="PF14841">
    <property type="entry name" value="FliG_M"/>
    <property type="match status" value="1"/>
</dbReference>
<dbReference type="InterPro" id="IPR028263">
    <property type="entry name" value="FliG_N"/>
</dbReference>
<dbReference type="SUPFAM" id="SSF48029">
    <property type="entry name" value="FliG"/>
    <property type="match status" value="1"/>
</dbReference>
<keyword evidence="9" id="KW-0975">Bacterial flagellum</keyword>
<keyword evidence="7" id="KW-0283">Flagellar rotation</keyword>
<dbReference type="Gene3D" id="1.10.220.30">
    <property type="match status" value="3"/>
</dbReference>
<dbReference type="InterPro" id="IPR000090">
    <property type="entry name" value="Flg_Motor_Flig"/>
</dbReference>
<keyword evidence="5" id="KW-1003">Cell membrane</keyword>
<keyword evidence="14" id="KW-0969">Cilium</keyword>
<dbReference type="GO" id="GO:0009425">
    <property type="term" value="C:bacterial-type flagellum basal body"/>
    <property type="evidence" value="ECO:0007669"/>
    <property type="project" value="UniProtKB-SubCell"/>
</dbReference>
<dbReference type="EMBL" id="QJTE01000001">
    <property type="protein sequence ID" value="PYE85497.1"/>
    <property type="molecule type" value="Genomic_DNA"/>
</dbReference>
<reference evidence="14 15" key="1">
    <citation type="submission" date="2018-06" db="EMBL/GenBank/DDBJ databases">
        <title>Genomic Encyclopedia of Type Strains, Phase III (KMG-III): the genomes of soil and plant-associated and newly described type strains.</title>
        <authorList>
            <person name="Whitman W."/>
        </authorList>
    </citation>
    <scope>NUCLEOTIDE SEQUENCE [LARGE SCALE GENOMIC DNA]</scope>
    <source>
        <strain evidence="14 15">CECT 9025</strain>
    </source>
</reference>
<dbReference type="GO" id="GO:0005886">
    <property type="term" value="C:plasma membrane"/>
    <property type="evidence" value="ECO:0007669"/>
    <property type="project" value="UniProtKB-SubCell"/>
</dbReference>
<name>A0A318T0B5_9RHOB</name>
<organism evidence="14 15">
    <name type="scientific">Pseudoroseicyclus aestuarii</name>
    <dbReference type="NCBI Taxonomy" id="1795041"/>
    <lineage>
        <taxon>Bacteria</taxon>
        <taxon>Pseudomonadati</taxon>
        <taxon>Pseudomonadota</taxon>
        <taxon>Alphaproteobacteria</taxon>
        <taxon>Rhodobacterales</taxon>
        <taxon>Paracoccaceae</taxon>
        <taxon>Pseudoroseicyclus</taxon>
    </lineage>
</organism>
<dbReference type="PRINTS" id="PR00954">
    <property type="entry name" value="FLGMOTORFLIG"/>
</dbReference>
<evidence type="ECO:0000256" key="7">
    <source>
        <dbReference type="ARBA" id="ARBA00022779"/>
    </source>
</evidence>
<comment type="similarity">
    <text evidence="3">Belongs to the FliG family.</text>
</comment>
<evidence type="ECO:0000259" key="11">
    <source>
        <dbReference type="Pfam" id="PF01706"/>
    </source>
</evidence>
<dbReference type="AlphaFoldDB" id="A0A318T0B5"/>
<dbReference type="OrthoDB" id="7616820at2"/>
<dbReference type="InterPro" id="IPR023087">
    <property type="entry name" value="Flg_Motor_Flig_C"/>
</dbReference>
<sequence length="344" mass="36548">MPSLAGTDPATLSRRRKAALVVRLLLSDGRKLALNNLPEDVQLNLTRELGTLPMADRGILSQVVQEFADQVEQLGVPAMGGVDKALAALAGQISPAAAARLRAESAGTYGSDPWVQIIELEPAELLPIMQDESTEVAAVTLSKLPVSKAAEVLGRLPGERARRITYAMSQTASVLPEAVSRIGQALAAEHCTRPAPAFPIPASNRVGAILNSAQSQMRDSVLDGLHQDDAPFAEEVRRAIFTFPDIPTRVAPTDIPKLAKSFDQEELVTALAAAAGAGGPEGLAGDYILSNMSKRMAEQLREEIAEKGRIRKGDGEAAMQKLVTLIRDRADAGDIELSVPDEAE</sequence>
<keyword evidence="14" id="KW-0282">Flagellum</keyword>
<protein>
    <recommendedName>
        <fullName evidence="4">Flagellar motor switch protein FliG</fullName>
    </recommendedName>
</protein>
<evidence type="ECO:0000256" key="10">
    <source>
        <dbReference type="ARBA" id="ARBA00025598"/>
    </source>
</evidence>
<evidence type="ECO:0000256" key="6">
    <source>
        <dbReference type="ARBA" id="ARBA00022500"/>
    </source>
</evidence>
<comment type="caution">
    <text evidence="14">The sequence shown here is derived from an EMBL/GenBank/DDBJ whole genome shotgun (WGS) entry which is preliminary data.</text>
</comment>
<comment type="function">
    <text evidence="10">FliG is one of three proteins (FliG, FliN, FliM) that forms the rotor-mounted switch complex (C ring), located at the base of the basal body. This complex interacts with the CheY and CheZ chemotaxis proteins, in addition to contacting components of the motor that determine the direction of flagellar rotation.</text>
</comment>
<feature type="domain" description="Flagellar motor switch protein FliG N-terminal" evidence="13">
    <location>
        <begin position="12"/>
        <end position="114"/>
    </location>
</feature>
<keyword evidence="8" id="KW-0472">Membrane</keyword>
<dbReference type="PANTHER" id="PTHR30534">
    <property type="entry name" value="FLAGELLAR MOTOR SWITCH PROTEIN FLIG"/>
    <property type="match status" value="1"/>
</dbReference>
<dbReference type="GO" id="GO:0071973">
    <property type="term" value="P:bacterial-type flagellum-dependent cell motility"/>
    <property type="evidence" value="ECO:0007669"/>
    <property type="project" value="InterPro"/>
</dbReference>
<evidence type="ECO:0000256" key="2">
    <source>
        <dbReference type="ARBA" id="ARBA00004413"/>
    </source>
</evidence>
<evidence type="ECO:0000313" key="15">
    <source>
        <dbReference type="Proteomes" id="UP000248311"/>
    </source>
</evidence>
<feature type="domain" description="Flagellar motor switch protein FliG C-terminal" evidence="11">
    <location>
        <begin position="224"/>
        <end position="337"/>
    </location>
</feature>
<comment type="subcellular location">
    <subcellularLocation>
        <location evidence="1">Bacterial flagellum basal body</location>
    </subcellularLocation>
    <subcellularLocation>
        <location evidence="2">Cell membrane</location>
        <topology evidence="2">Peripheral membrane protein</topology>
        <orientation evidence="2">Cytoplasmic side</orientation>
    </subcellularLocation>
</comment>
<gene>
    <name evidence="14" type="ORF">DFP88_101164</name>
</gene>
<dbReference type="Pfam" id="PF01706">
    <property type="entry name" value="FliG_C"/>
    <property type="match status" value="1"/>
</dbReference>